<protein>
    <submittedName>
        <fullName evidence="1">Uncharacterized protein</fullName>
    </submittedName>
</protein>
<evidence type="ECO:0000313" key="1">
    <source>
        <dbReference type="EMBL" id="GGK63902.1"/>
    </source>
</evidence>
<proteinExistence type="predicted"/>
<gene>
    <name evidence="1" type="ORF">GCM10011591_40240</name>
</gene>
<comment type="caution">
    <text evidence="1">The sequence shown here is derived from an EMBL/GenBank/DDBJ whole genome shotgun (WGS) entry which is preliminary data.</text>
</comment>
<reference evidence="1" key="2">
    <citation type="submission" date="2020-09" db="EMBL/GenBank/DDBJ databases">
        <authorList>
            <person name="Sun Q."/>
            <person name="Zhou Y."/>
        </authorList>
    </citation>
    <scope>NUCLEOTIDE SEQUENCE</scope>
    <source>
        <strain evidence="1">CGMCC 4.7278</strain>
    </source>
</reference>
<evidence type="ECO:0000313" key="2">
    <source>
        <dbReference type="Proteomes" id="UP000612956"/>
    </source>
</evidence>
<name>A0A917QR17_9NOCA</name>
<keyword evidence="2" id="KW-1185">Reference proteome</keyword>
<dbReference type="EMBL" id="BMMW01000004">
    <property type="protein sequence ID" value="GGK63902.1"/>
    <property type="molecule type" value="Genomic_DNA"/>
</dbReference>
<dbReference type="Proteomes" id="UP000612956">
    <property type="component" value="Unassembled WGS sequence"/>
</dbReference>
<accession>A0A917QR17</accession>
<dbReference type="AlphaFoldDB" id="A0A917QR17"/>
<reference evidence="1" key="1">
    <citation type="journal article" date="2014" name="Int. J. Syst. Evol. Microbiol.">
        <title>Complete genome sequence of Corynebacterium casei LMG S-19264T (=DSM 44701T), isolated from a smear-ripened cheese.</title>
        <authorList>
            <consortium name="US DOE Joint Genome Institute (JGI-PGF)"/>
            <person name="Walter F."/>
            <person name="Albersmeier A."/>
            <person name="Kalinowski J."/>
            <person name="Ruckert C."/>
        </authorList>
    </citation>
    <scope>NUCLEOTIDE SEQUENCE</scope>
    <source>
        <strain evidence="1">CGMCC 4.7278</strain>
    </source>
</reference>
<sequence>MSIESSTAEIARFRTAATAGSVRFDADAARQCAQLYQDQADRLIQLKSRLEYAADAGGFGGFVSADQLRDGFANKARDAAELLDRYVEAAYRLKEAFLLSAGLYEEADAAGAAAMRTAVQV</sequence>
<dbReference type="RefSeq" id="WP_188830579.1">
    <property type="nucleotide sequence ID" value="NZ_BMMW01000004.1"/>
</dbReference>
<organism evidence="1 2">
    <name type="scientific">Nocardia camponoti</name>
    <dbReference type="NCBI Taxonomy" id="1616106"/>
    <lineage>
        <taxon>Bacteria</taxon>
        <taxon>Bacillati</taxon>
        <taxon>Actinomycetota</taxon>
        <taxon>Actinomycetes</taxon>
        <taxon>Mycobacteriales</taxon>
        <taxon>Nocardiaceae</taxon>
        <taxon>Nocardia</taxon>
    </lineage>
</organism>